<feature type="coiled-coil region" evidence="1">
    <location>
        <begin position="11"/>
        <end position="45"/>
    </location>
</feature>
<accession>A0A969WD23</accession>
<dbReference type="AlphaFoldDB" id="A0A969WD23"/>
<keyword evidence="1" id="KW-0175">Coiled coil</keyword>
<gene>
    <name evidence="2" type="ORF">G7Y82_15790</name>
</gene>
<comment type="caution">
    <text evidence="2">The sequence shown here is derived from an EMBL/GenBank/DDBJ whole genome shotgun (WGS) entry which is preliminary data.</text>
</comment>
<dbReference type="RefSeq" id="WP_168149090.1">
    <property type="nucleotide sequence ID" value="NZ_JAAVXB010000009.1"/>
</dbReference>
<evidence type="ECO:0000256" key="1">
    <source>
        <dbReference type="SAM" id="Coils"/>
    </source>
</evidence>
<organism evidence="2 3">
    <name type="scientific">Solimonas marina</name>
    <dbReference type="NCBI Taxonomy" id="2714601"/>
    <lineage>
        <taxon>Bacteria</taxon>
        <taxon>Pseudomonadati</taxon>
        <taxon>Pseudomonadota</taxon>
        <taxon>Gammaproteobacteria</taxon>
        <taxon>Nevskiales</taxon>
        <taxon>Nevskiaceae</taxon>
        <taxon>Solimonas</taxon>
    </lineage>
</organism>
<dbReference type="Proteomes" id="UP000653472">
    <property type="component" value="Unassembled WGS sequence"/>
</dbReference>
<sequence length="173" mass="19327">MMFSLPVLAATQDLDDRAVQLDQNVQALKDEVLEFNKEASKAEVDAVLPDYLRLNVYLSVEAPGLLLDKVTVSLDDQTPETYHYDAFDSRAILTKGSTQRLLRVAAQPGPHKLHISFSGKYADAKPDSPPITDQYSTTIDKSAQTTDVEFMIARQSRFGGKPRLSMKQWRPAQ</sequence>
<reference evidence="2" key="1">
    <citation type="submission" date="2020-03" db="EMBL/GenBank/DDBJ databases">
        <title>Solimonas marina sp. nov., isolated from deep seawater of the Pacific Ocean.</title>
        <authorList>
            <person name="Liu X."/>
            <person name="Lai Q."/>
            <person name="Sun F."/>
            <person name="Gai Y."/>
            <person name="Li G."/>
            <person name="Shao Z."/>
        </authorList>
    </citation>
    <scope>NUCLEOTIDE SEQUENCE</scope>
    <source>
        <strain evidence="2">C16B3</strain>
    </source>
</reference>
<evidence type="ECO:0000313" key="2">
    <source>
        <dbReference type="EMBL" id="NKF23778.1"/>
    </source>
</evidence>
<keyword evidence="3" id="KW-1185">Reference proteome</keyword>
<evidence type="ECO:0008006" key="4">
    <source>
        <dbReference type="Google" id="ProtNLM"/>
    </source>
</evidence>
<protein>
    <recommendedName>
        <fullName evidence="4">AraC family transcriptional regulator</fullName>
    </recommendedName>
</protein>
<dbReference type="EMBL" id="JAAVXB010000009">
    <property type="protein sequence ID" value="NKF23778.1"/>
    <property type="molecule type" value="Genomic_DNA"/>
</dbReference>
<evidence type="ECO:0000313" key="3">
    <source>
        <dbReference type="Proteomes" id="UP000653472"/>
    </source>
</evidence>
<name>A0A969WD23_9GAMM</name>
<proteinExistence type="predicted"/>